<protein>
    <recommendedName>
        <fullName evidence="6">Hydrolase TatD</fullName>
    </recommendedName>
</protein>
<evidence type="ECO:0008006" key="6">
    <source>
        <dbReference type="Google" id="ProtNLM"/>
    </source>
</evidence>
<dbReference type="Gene3D" id="3.20.20.140">
    <property type="entry name" value="Metal-dependent hydrolases"/>
    <property type="match status" value="1"/>
</dbReference>
<evidence type="ECO:0000313" key="4">
    <source>
        <dbReference type="EMBL" id="OGN04533.1"/>
    </source>
</evidence>
<reference evidence="4 5" key="1">
    <citation type="journal article" date="2016" name="Nat. Commun.">
        <title>Thousands of microbial genomes shed light on interconnected biogeochemical processes in an aquifer system.</title>
        <authorList>
            <person name="Anantharaman K."/>
            <person name="Brown C.T."/>
            <person name="Hug L.A."/>
            <person name="Sharon I."/>
            <person name="Castelle C.J."/>
            <person name="Probst A.J."/>
            <person name="Thomas B.C."/>
            <person name="Singh A."/>
            <person name="Wilkins M.J."/>
            <person name="Karaoz U."/>
            <person name="Brodie E.L."/>
            <person name="Williams K.H."/>
            <person name="Hubbard S.S."/>
            <person name="Banfield J.F."/>
        </authorList>
    </citation>
    <scope>NUCLEOTIDE SEQUENCE [LARGE SCALE GENOMIC DNA]</scope>
</reference>
<evidence type="ECO:0000256" key="2">
    <source>
        <dbReference type="ARBA" id="ARBA00022801"/>
    </source>
</evidence>
<feature type="binding site" evidence="3">
    <location>
        <position position="179"/>
    </location>
    <ligand>
        <name>a divalent metal cation</name>
        <dbReference type="ChEBI" id="CHEBI:60240"/>
        <label>2</label>
    </ligand>
</feature>
<keyword evidence="1 3" id="KW-0479">Metal-binding</keyword>
<sequence>MKFIDSHCHPQMSQYDADREEVIKRAEEAGIGMICVGTDSETSKKAVELAQKHNDPTSLKLRRAGIWATVGLHPNDNLGEKFDEKEYEELLKQDKVVAMGEIGLDYYRTTEPEDQKFQKDRFVKQLELADKMSKPLILHCRDSRAGPSTELRAGSTGNAYLQMADILKNGYAKNGGVVHSYTGSLDEAKQFLNLGLYLGFNGIITFPPSRKATEGQVPGMYDEIVRYAPLDQILLETDAPYLTPEPYRGKRNEPLYVIEVAKKIAELKNIFLDEVAAATTENCKRLFKI</sequence>
<dbReference type="STRING" id="1802668.A2831_00735"/>
<evidence type="ECO:0000313" key="5">
    <source>
        <dbReference type="Proteomes" id="UP000177507"/>
    </source>
</evidence>
<organism evidence="4 5">
    <name type="scientific">Candidatus Yanofskybacteria bacterium RIFCSPHIGHO2_01_FULL_44_17</name>
    <dbReference type="NCBI Taxonomy" id="1802668"/>
    <lineage>
        <taxon>Bacteria</taxon>
        <taxon>Candidatus Yanofskyibacteriota</taxon>
    </lineage>
</organism>
<keyword evidence="2" id="KW-0378">Hydrolase</keyword>
<dbReference type="EMBL" id="MGJI01000019">
    <property type="protein sequence ID" value="OGN04533.1"/>
    <property type="molecule type" value="Genomic_DNA"/>
</dbReference>
<dbReference type="InterPro" id="IPR001130">
    <property type="entry name" value="TatD-like"/>
</dbReference>
<dbReference type="PANTHER" id="PTHR46124">
    <property type="entry name" value="D-AMINOACYL-TRNA DEACYLASE"/>
    <property type="match status" value="1"/>
</dbReference>
<gene>
    <name evidence="4" type="ORF">A2831_00735</name>
</gene>
<dbReference type="Pfam" id="PF01026">
    <property type="entry name" value="TatD_DNase"/>
    <property type="match status" value="1"/>
</dbReference>
<dbReference type="PANTHER" id="PTHR46124:SF2">
    <property type="entry name" value="D-AMINOACYL-TRNA DEACYLASE"/>
    <property type="match status" value="1"/>
</dbReference>
<feature type="binding site" evidence="3">
    <location>
        <position position="238"/>
    </location>
    <ligand>
        <name>a divalent metal cation</name>
        <dbReference type="ChEBI" id="CHEBI:60240"/>
        <label>1</label>
    </ligand>
</feature>
<dbReference type="NCBIfam" id="TIGR00010">
    <property type="entry name" value="YchF/TatD family DNA exonuclease"/>
    <property type="match status" value="1"/>
</dbReference>
<dbReference type="InterPro" id="IPR015991">
    <property type="entry name" value="TatD/YcfH-like"/>
</dbReference>
<feature type="binding site" evidence="3">
    <location>
        <position position="101"/>
    </location>
    <ligand>
        <name>a divalent metal cation</name>
        <dbReference type="ChEBI" id="CHEBI:60240"/>
        <label>1</label>
    </ligand>
</feature>
<dbReference type="FunFam" id="3.20.20.140:FF:000005">
    <property type="entry name" value="TatD family hydrolase"/>
    <property type="match status" value="1"/>
</dbReference>
<dbReference type="GO" id="GO:0016788">
    <property type="term" value="F:hydrolase activity, acting on ester bonds"/>
    <property type="evidence" value="ECO:0007669"/>
    <property type="project" value="InterPro"/>
</dbReference>
<comment type="caution">
    <text evidence="4">The sequence shown here is derived from an EMBL/GenBank/DDBJ whole genome shotgun (WGS) entry which is preliminary data.</text>
</comment>
<accession>A0A1F8EUL7</accession>
<evidence type="ECO:0000256" key="3">
    <source>
        <dbReference type="PIRSR" id="PIRSR005902-1"/>
    </source>
</evidence>
<dbReference type="GO" id="GO:0004536">
    <property type="term" value="F:DNA nuclease activity"/>
    <property type="evidence" value="ECO:0007669"/>
    <property type="project" value="InterPro"/>
</dbReference>
<dbReference type="InterPro" id="IPR032466">
    <property type="entry name" value="Metal_Hydrolase"/>
</dbReference>
<evidence type="ECO:0000256" key="1">
    <source>
        <dbReference type="ARBA" id="ARBA00022723"/>
    </source>
</evidence>
<proteinExistence type="predicted"/>
<dbReference type="GO" id="GO:0046872">
    <property type="term" value="F:metal ion binding"/>
    <property type="evidence" value="ECO:0007669"/>
    <property type="project" value="UniProtKB-KW"/>
</dbReference>
<dbReference type="SUPFAM" id="SSF51556">
    <property type="entry name" value="Metallo-dependent hydrolases"/>
    <property type="match status" value="1"/>
</dbReference>
<dbReference type="GO" id="GO:0005829">
    <property type="term" value="C:cytosol"/>
    <property type="evidence" value="ECO:0007669"/>
    <property type="project" value="TreeGrafter"/>
</dbReference>
<dbReference type="Proteomes" id="UP000177507">
    <property type="component" value="Unassembled WGS sequence"/>
</dbReference>
<feature type="binding site" evidence="3">
    <location>
        <position position="7"/>
    </location>
    <ligand>
        <name>a divalent metal cation</name>
        <dbReference type="ChEBI" id="CHEBI:60240"/>
        <label>1</label>
    </ligand>
</feature>
<name>A0A1F8EUL7_9BACT</name>
<dbReference type="PIRSF" id="PIRSF005902">
    <property type="entry name" value="DNase_TatD"/>
    <property type="match status" value="1"/>
</dbReference>
<feature type="binding site" evidence="3">
    <location>
        <position position="139"/>
    </location>
    <ligand>
        <name>a divalent metal cation</name>
        <dbReference type="ChEBI" id="CHEBI:60240"/>
        <label>2</label>
    </ligand>
</feature>
<dbReference type="AlphaFoldDB" id="A0A1F8EUL7"/>
<feature type="binding site" evidence="3">
    <location>
        <position position="9"/>
    </location>
    <ligand>
        <name>a divalent metal cation</name>
        <dbReference type="ChEBI" id="CHEBI:60240"/>
        <label>1</label>
    </ligand>
</feature>
<dbReference type="CDD" id="cd01310">
    <property type="entry name" value="TatD_DNAse"/>
    <property type="match status" value="1"/>
</dbReference>